<dbReference type="CDD" id="cd01846">
    <property type="entry name" value="fatty_acyltransferase_like"/>
    <property type="match status" value="1"/>
</dbReference>
<evidence type="ECO:0000256" key="1">
    <source>
        <dbReference type="ARBA" id="ARBA00022801"/>
    </source>
</evidence>
<protein>
    <recommendedName>
        <fullName evidence="5">SGNH hydrolase</fullName>
    </recommendedName>
</protein>
<dbReference type="InterPro" id="IPR036514">
    <property type="entry name" value="SGNH_hydro_sf"/>
</dbReference>
<keyword evidence="1" id="KW-0378">Hydrolase</keyword>
<dbReference type="InterPro" id="IPR051058">
    <property type="entry name" value="GDSL_Est/Lipase"/>
</dbReference>
<dbReference type="AlphaFoldDB" id="A0A2G5B8P6"/>
<dbReference type="OrthoDB" id="1600564at2759"/>
<dbReference type="PANTHER" id="PTHR45648:SF22">
    <property type="entry name" value="GDSL LIPASE_ACYLHYDROLASE FAMILY PROTEIN (AFU_ORTHOLOGUE AFUA_4G14700)"/>
    <property type="match status" value="1"/>
</dbReference>
<dbReference type="GO" id="GO:0016788">
    <property type="term" value="F:hydrolase activity, acting on ester bonds"/>
    <property type="evidence" value="ECO:0007669"/>
    <property type="project" value="InterPro"/>
</dbReference>
<evidence type="ECO:0000256" key="2">
    <source>
        <dbReference type="SAM" id="SignalP"/>
    </source>
</evidence>
<dbReference type="Pfam" id="PF00657">
    <property type="entry name" value="Lipase_GDSL"/>
    <property type="match status" value="1"/>
</dbReference>
<dbReference type="Gene3D" id="3.40.50.1110">
    <property type="entry name" value="SGNH hydrolase"/>
    <property type="match status" value="1"/>
</dbReference>
<organism evidence="3 4">
    <name type="scientific">Coemansia reversa (strain ATCC 12441 / NRRL 1564)</name>
    <dbReference type="NCBI Taxonomy" id="763665"/>
    <lineage>
        <taxon>Eukaryota</taxon>
        <taxon>Fungi</taxon>
        <taxon>Fungi incertae sedis</taxon>
        <taxon>Zoopagomycota</taxon>
        <taxon>Kickxellomycotina</taxon>
        <taxon>Kickxellomycetes</taxon>
        <taxon>Kickxellales</taxon>
        <taxon>Kickxellaceae</taxon>
        <taxon>Coemansia</taxon>
    </lineage>
</organism>
<sequence length="364" mass="39617">MKFFVTAAAFAATAIVTVQASLISKSLTPTLYVFGDSLSDIGTLKQMTAGLLPPSPYWKGRFSSGPVWNEYLAKLLGYDLYNKAIGGSTSDNDNSAILDFFNQGLPINIPSTEDQINYFKVIRPGYALSPTRNNDIAVLEVGANDFFAEMLNLSTETLSVSSFVDTLSNAVVKQLERLRSIGFKNIIVTDLAAIQYTPFADILNMEDLANSTVSLYNQVVARKVNAWADSASGLDLFAVAEIGKFVEVTAKSDTVLNALGISNVKTSCVGGNVLNLVQSDNKLIALLKLVLDAKQNLMCSNPSTNYFFDFVHPAERIQRLFGYYSSELINAIKQGKSLEMTEATMLFLIQKYNLGTDAPKPAAV</sequence>
<name>A0A2G5B8P6_COERN</name>
<evidence type="ECO:0008006" key="5">
    <source>
        <dbReference type="Google" id="ProtNLM"/>
    </source>
</evidence>
<gene>
    <name evidence="3" type="ORF">COEREDRAFT_87990</name>
</gene>
<dbReference type="Proteomes" id="UP000242474">
    <property type="component" value="Unassembled WGS sequence"/>
</dbReference>
<feature type="chain" id="PRO_5013888845" description="SGNH hydrolase" evidence="2">
    <location>
        <begin position="21"/>
        <end position="364"/>
    </location>
</feature>
<dbReference type="STRING" id="763665.A0A2G5B8P6"/>
<dbReference type="PANTHER" id="PTHR45648">
    <property type="entry name" value="GDSL LIPASE/ACYLHYDROLASE FAMILY PROTEIN (AFU_ORTHOLOGUE AFUA_4G14700)"/>
    <property type="match status" value="1"/>
</dbReference>
<keyword evidence="4" id="KW-1185">Reference proteome</keyword>
<evidence type="ECO:0000313" key="4">
    <source>
        <dbReference type="Proteomes" id="UP000242474"/>
    </source>
</evidence>
<proteinExistence type="predicted"/>
<dbReference type="InterPro" id="IPR001087">
    <property type="entry name" value="GDSL"/>
</dbReference>
<keyword evidence="2" id="KW-0732">Signal</keyword>
<dbReference type="SUPFAM" id="SSF52266">
    <property type="entry name" value="SGNH hydrolase"/>
    <property type="match status" value="1"/>
</dbReference>
<accession>A0A2G5B8P6</accession>
<dbReference type="EMBL" id="KZ303508">
    <property type="protein sequence ID" value="PIA15374.1"/>
    <property type="molecule type" value="Genomic_DNA"/>
</dbReference>
<feature type="signal peptide" evidence="2">
    <location>
        <begin position="1"/>
        <end position="20"/>
    </location>
</feature>
<reference evidence="3 4" key="1">
    <citation type="journal article" date="2015" name="Genome Biol. Evol.">
        <title>Phylogenomic analyses indicate that early fungi evolved digesting cell walls of algal ancestors of land plants.</title>
        <authorList>
            <person name="Chang Y."/>
            <person name="Wang S."/>
            <person name="Sekimoto S."/>
            <person name="Aerts A.L."/>
            <person name="Choi C."/>
            <person name="Clum A."/>
            <person name="LaButti K.M."/>
            <person name="Lindquist E.A."/>
            <person name="Yee Ngan C."/>
            <person name="Ohm R.A."/>
            <person name="Salamov A.A."/>
            <person name="Grigoriev I.V."/>
            <person name="Spatafora J.W."/>
            <person name="Berbee M.L."/>
        </authorList>
    </citation>
    <scope>NUCLEOTIDE SEQUENCE [LARGE SCALE GENOMIC DNA]</scope>
    <source>
        <strain evidence="3 4">NRRL 1564</strain>
    </source>
</reference>
<evidence type="ECO:0000313" key="3">
    <source>
        <dbReference type="EMBL" id="PIA15374.1"/>
    </source>
</evidence>